<feature type="transmembrane region" description="Helical" evidence="1">
    <location>
        <begin position="21"/>
        <end position="43"/>
    </location>
</feature>
<dbReference type="Pfam" id="PF12730">
    <property type="entry name" value="ABC2_membrane_4"/>
    <property type="match status" value="1"/>
</dbReference>
<comment type="caution">
    <text evidence="2">The sequence shown here is derived from an EMBL/GenBank/DDBJ whole genome shotgun (WGS) entry which is preliminary data.</text>
</comment>
<feature type="transmembrane region" description="Helical" evidence="1">
    <location>
        <begin position="100"/>
        <end position="130"/>
    </location>
</feature>
<evidence type="ECO:0000256" key="1">
    <source>
        <dbReference type="SAM" id="Phobius"/>
    </source>
</evidence>
<keyword evidence="1" id="KW-1133">Transmembrane helix</keyword>
<reference evidence="2 3" key="1">
    <citation type="submission" date="2019-07" db="EMBL/GenBank/DDBJ databases">
        <authorList>
            <person name="Kim J."/>
        </authorList>
    </citation>
    <scope>NUCLEOTIDE SEQUENCE [LARGE SCALE GENOMIC DNA]</scope>
    <source>
        <strain evidence="2 3">JC52</strain>
    </source>
</reference>
<keyword evidence="1" id="KW-0472">Membrane</keyword>
<feature type="transmembrane region" description="Helical" evidence="1">
    <location>
        <begin position="178"/>
        <end position="198"/>
    </location>
</feature>
<feature type="transmembrane region" description="Helical" evidence="1">
    <location>
        <begin position="55"/>
        <end position="79"/>
    </location>
</feature>
<feature type="transmembrane region" description="Helical" evidence="1">
    <location>
        <begin position="150"/>
        <end position="171"/>
    </location>
</feature>
<evidence type="ECO:0000313" key="3">
    <source>
        <dbReference type="Proteomes" id="UP000317036"/>
    </source>
</evidence>
<sequence>MSSFLRLVQNEQTKIYTRLRTTVMLAILVLAVILTGILMKYVIETGMNHVLQFMAFLLTLNFTALTAIFTVIVAGDIVASEFTWGTIKLLLIRPASRGKILLAKYVSVVLFMLTFLLVTLIVSYFTGLILFGVSGTVSPDAGLSTIMKAYGLEFVSLLMSATLSFMISAVFRSSSLAIGLSIFLMFTSSAIVAVLAQLKYSWVKYLLFANTNLAPYVNGGKPVMPGMTLGFSVSVLVAYWIVFYVVSWLLFTKRDVAGS</sequence>
<dbReference type="PANTHER" id="PTHR37305:SF1">
    <property type="entry name" value="MEMBRANE PROTEIN"/>
    <property type="match status" value="1"/>
</dbReference>
<dbReference type="EMBL" id="VNJI01000057">
    <property type="protein sequence ID" value="TVY05520.1"/>
    <property type="molecule type" value="Genomic_DNA"/>
</dbReference>
<dbReference type="RefSeq" id="WP_144854014.1">
    <property type="nucleotide sequence ID" value="NZ_VNJI01000057.1"/>
</dbReference>
<dbReference type="AlphaFoldDB" id="A0A559K0E2"/>
<evidence type="ECO:0000313" key="2">
    <source>
        <dbReference type="EMBL" id="TVY05520.1"/>
    </source>
</evidence>
<feature type="transmembrane region" description="Helical" evidence="1">
    <location>
        <begin position="229"/>
        <end position="251"/>
    </location>
</feature>
<gene>
    <name evidence="2" type="ORF">FPZ49_29965</name>
</gene>
<keyword evidence="1" id="KW-0812">Transmembrane</keyword>
<name>A0A559K0E2_9BACL</name>
<protein>
    <submittedName>
        <fullName evidence="2">ABC transporter permease</fullName>
    </submittedName>
</protein>
<proteinExistence type="predicted"/>
<dbReference type="OrthoDB" id="8613028at2"/>
<organism evidence="2 3">
    <name type="scientific">Paenibacillus cremeus</name>
    <dbReference type="NCBI Taxonomy" id="2163881"/>
    <lineage>
        <taxon>Bacteria</taxon>
        <taxon>Bacillati</taxon>
        <taxon>Bacillota</taxon>
        <taxon>Bacilli</taxon>
        <taxon>Bacillales</taxon>
        <taxon>Paenibacillaceae</taxon>
        <taxon>Paenibacillus</taxon>
    </lineage>
</organism>
<dbReference type="Proteomes" id="UP000317036">
    <property type="component" value="Unassembled WGS sequence"/>
</dbReference>
<dbReference type="PANTHER" id="PTHR37305">
    <property type="entry name" value="INTEGRAL MEMBRANE PROTEIN-RELATED"/>
    <property type="match status" value="1"/>
</dbReference>
<keyword evidence="3" id="KW-1185">Reference proteome</keyword>
<accession>A0A559K0E2</accession>